<dbReference type="GO" id="GO:0071897">
    <property type="term" value="P:DNA biosynthetic process"/>
    <property type="evidence" value="ECO:0007669"/>
    <property type="project" value="UniProtKB-KW"/>
</dbReference>
<dbReference type="Pfam" id="PF00265">
    <property type="entry name" value="TK"/>
    <property type="match status" value="1"/>
</dbReference>
<reference evidence="11 12" key="2">
    <citation type="journal article" date="2012" name="Proc. Natl. Acad. Sci. U.S.A.">
        <title>Gain and loss of multiple functionally related, horizontally transferred genes in the reduced genomes of two microsporidian parasites.</title>
        <authorList>
            <person name="Pombert J.-F."/>
            <person name="Selman M."/>
            <person name="Burki F."/>
            <person name="Bardell F.T."/>
            <person name="Farinelli L."/>
            <person name="Solter L.F."/>
            <person name="Whitman D.W."/>
            <person name="Weiss L.M."/>
            <person name="Corradi N."/>
            <person name="Keeling P.J."/>
        </authorList>
    </citation>
    <scope>NUCLEOTIDE SEQUENCE [LARGE SCALE GENOMIC DNA]</scope>
    <source>
        <strain evidence="11 12">ATCC 50506</strain>
    </source>
</reference>
<evidence type="ECO:0000256" key="4">
    <source>
        <dbReference type="ARBA" id="ARBA00022679"/>
    </source>
</evidence>
<dbReference type="RefSeq" id="XP_003072286.1">
    <property type="nucleotide sequence ID" value="XM_003072240.1"/>
</dbReference>
<keyword evidence="4 9" id="KW-0808">Transferase</keyword>
<dbReference type="EMBL" id="CP001942">
    <property type="protein sequence ID" value="ADM10926.1"/>
    <property type="molecule type" value="Genomic_DNA"/>
</dbReference>
<evidence type="ECO:0000256" key="6">
    <source>
        <dbReference type="ARBA" id="ARBA00022777"/>
    </source>
</evidence>
<sequence length="228" mass="26018">MTRGVLRFVTSPMNSGKTTSMLLKARHASSLGRKVLLVKPQTDTRYKGSVIKSRCGTEMECNLYVDSKFNFKRDVSYKGVDMVFIDEAQFLSSKQIEELREVVDIYGVSVWCYGLLTDFKKNLFEGSRRLVELCDKMSEFDILCYFCMESGRFHLKYIDGKADTSGPSIDVCEEGNEKFVSVCHVCWVEKTTSEEARFSKLYNRSISVDKQCVSYSGPSMNEFTNMVP</sequence>
<dbReference type="OrthoDB" id="2194859at2759"/>
<dbReference type="GO" id="GO:0005524">
    <property type="term" value="F:ATP binding"/>
    <property type="evidence" value="ECO:0007669"/>
    <property type="project" value="UniProtKB-KW"/>
</dbReference>
<dbReference type="GO" id="GO:0046104">
    <property type="term" value="P:thymidine metabolic process"/>
    <property type="evidence" value="ECO:0007669"/>
    <property type="project" value="TreeGrafter"/>
</dbReference>
<keyword evidence="5 9" id="KW-0547">Nucleotide-binding</keyword>
<dbReference type="PANTHER" id="PTHR11441:SF0">
    <property type="entry name" value="THYMIDINE KINASE, CYTOSOLIC"/>
    <property type="match status" value="1"/>
</dbReference>
<keyword evidence="12" id="KW-1185">Reference proteome</keyword>
<dbReference type="InterPro" id="IPR001267">
    <property type="entry name" value="Thymidine_kinase"/>
</dbReference>
<reference evidence="11 12" key="1">
    <citation type="journal article" date="2010" name="Nat. Commun.">
        <title>The complete sequence of the smallest known nuclear genome from the microsporidian Encephalitozoon intestinalis.</title>
        <authorList>
            <person name="Corradi N."/>
            <person name="Pombert J.-F."/>
            <person name="Farinelli L."/>
            <person name="Didier E.S."/>
            <person name="Keeling P.J."/>
        </authorList>
    </citation>
    <scope>NUCLEOTIDE SEQUENCE [LARGE SCALE GENOMIC DNA]</scope>
    <source>
        <strain evidence="11 12">ATCC 50506</strain>
    </source>
</reference>
<protein>
    <recommendedName>
        <fullName evidence="2 9">Thymidine kinase</fullName>
        <ecNumber evidence="2 9">2.7.1.21</ecNumber>
    </recommendedName>
</protein>
<feature type="active site" description="Proton acceptor" evidence="8">
    <location>
        <position position="87"/>
    </location>
</feature>
<evidence type="ECO:0000256" key="3">
    <source>
        <dbReference type="ARBA" id="ARBA00022634"/>
    </source>
</evidence>
<evidence type="ECO:0000256" key="2">
    <source>
        <dbReference type="ARBA" id="ARBA00012118"/>
    </source>
</evidence>
<dbReference type="EC" id="2.7.1.21" evidence="2 9"/>
<dbReference type="HOGENOM" id="CLU_064400_2_1_1"/>
<evidence type="ECO:0000256" key="5">
    <source>
        <dbReference type="ARBA" id="ARBA00022741"/>
    </source>
</evidence>
<evidence type="ECO:0000256" key="7">
    <source>
        <dbReference type="ARBA" id="ARBA00022840"/>
    </source>
</evidence>
<dbReference type="KEGG" id="ein:Eint_010630"/>
<dbReference type="GO" id="GO:0005829">
    <property type="term" value="C:cytosol"/>
    <property type="evidence" value="ECO:0007669"/>
    <property type="project" value="TreeGrafter"/>
</dbReference>
<organism evidence="11 12">
    <name type="scientific">Encephalitozoon intestinalis (strain ATCC 50506)</name>
    <name type="common">Microsporidian parasite</name>
    <name type="synonym">Septata intestinalis</name>
    <dbReference type="NCBI Taxonomy" id="876142"/>
    <lineage>
        <taxon>Eukaryota</taxon>
        <taxon>Fungi</taxon>
        <taxon>Fungi incertae sedis</taxon>
        <taxon>Microsporidia</taxon>
        <taxon>Unikaryonidae</taxon>
        <taxon>Encephalitozoon</taxon>
    </lineage>
</organism>
<dbReference type="Gene3D" id="3.40.50.300">
    <property type="entry name" value="P-loop containing nucleotide triphosphate hydrolases"/>
    <property type="match status" value="1"/>
</dbReference>
<dbReference type="GeneID" id="9698523"/>
<proteinExistence type="inferred from homology"/>
<dbReference type="Proteomes" id="UP000002313">
    <property type="component" value="Chromosome I"/>
</dbReference>
<accession>E0S5E1</accession>
<dbReference type="PANTHER" id="PTHR11441">
    <property type="entry name" value="THYMIDINE KINASE"/>
    <property type="match status" value="1"/>
</dbReference>
<dbReference type="PIRSF" id="PIRSF035805">
    <property type="entry name" value="TK_cell"/>
    <property type="match status" value="1"/>
</dbReference>
<dbReference type="AlphaFoldDB" id="E0S5E1"/>
<gene>
    <name evidence="11" type="ORF">Eint_010630</name>
</gene>
<comment type="similarity">
    <text evidence="1 10">Belongs to the thymidine kinase family.</text>
</comment>
<evidence type="ECO:0000256" key="9">
    <source>
        <dbReference type="RuleBase" id="RU000544"/>
    </source>
</evidence>
<evidence type="ECO:0000313" key="11">
    <source>
        <dbReference type="EMBL" id="ADM10926.1"/>
    </source>
</evidence>
<comment type="catalytic activity">
    <reaction evidence="9">
        <text>thymidine + ATP = dTMP + ADP + H(+)</text>
        <dbReference type="Rhea" id="RHEA:19129"/>
        <dbReference type="ChEBI" id="CHEBI:15378"/>
        <dbReference type="ChEBI" id="CHEBI:17748"/>
        <dbReference type="ChEBI" id="CHEBI:30616"/>
        <dbReference type="ChEBI" id="CHEBI:63528"/>
        <dbReference type="ChEBI" id="CHEBI:456216"/>
        <dbReference type="EC" id="2.7.1.21"/>
    </reaction>
</comment>
<dbReference type="SUPFAM" id="SSF52540">
    <property type="entry name" value="P-loop containing nucleoside triphosphate hydrolases"/>
    <property type="match status" value="1"/>
</dbReference>
<keyword evidence="3 9" id="KW-0237">DNA synthesis</keyword>
<dbReference type="InterPro" id="IPR027417">
    <property type="entry name" value="P-loop_NTPase"/>
</dbReference>
<dbReference type="VEuPathDB" id="MicrosporidiaDB:Eint_010630"/>
<dbReference type="GO" id="GO:0004797">
    <property type="term" value="F:thymidine kinase activity"/>
    <property type="evidence" value="ECO:0007669"/>
    <property type="project" value="UniProtKB-EC"/>
</dbReference>
<evidence type="ECO:0000256" key="10">
    <source>
        <dbReference type="RuleBase" id="RU004165"/>
    </source>
</evidence>
<evidence type="ECO:0000313" key="12">
    <source>
        <dbReference type="Proteomes" id="UP000002313"/>
    </source>
</evidence>
<keyword evidence="6 9" id="KW-0418">Kinase</keyword>
<evidence type="ECO:0000256" key="1">
    <source>
        <dbReference type="ARBA" id="ARBA00007587"/>
    </source>
</evidence>
<keyword evidence="7 9" id="KW-0067">ATP-binding</keyword>
<evidence type="ECO:0000256" key="8">
    <source>
        <dbReference type="PIRSR" id="PIRSR035805-1"/>
    </source>
</evidence>
<name>E0S5E1_ENCIT</name>